<keyword evidence="1" id="KW-0472">Membrane</keyword>
<keyword evidence="1" id="KW-1133">Transmembrane helix</keyword>
<dbReference type="AlphaFoldDB" id="V2U7R9"/>
<protein>
    <submittedName>
        <fullName evidence="2">Uncharacterized protein</fullName>
    </submittedName>
</protein>
<dbReference type="PATRIC" id="fig|1341683.3.peg.2291"/>
<organism evidence="2 3">
    <name type="scientific">Acinetobacter brisouii CIP 110357</name>
    <dbReference type="NCBI Taxonomy" id="1341683"/>
    <lineage>
        <taxon>Bacteria</taxon>
        <taxon>Pseudomonadati</taxon>
        <taxon>Pseudomonadota</taxon>
        <taxon>Gammaproteobacteria</taxon>
        <taxon>Moraxellales</taxon>
        <taxon>Moraxellaceae</taxon>
        <taxon>Acinetobacter</taxon>
    </lineage>
</organism>
<evidence type="ECO:0000313" key="3">
    <source>
        <dbReference type="Proteomes" id="UP000018418"/>
    </source>
</evidence>
<keyword evidence="1" id="KW-0812">Transmembrane</keyword>
<evidence type="ECO:0000313" key="2">
    <source>
        <dbReference type="EMBL" id="ESK50338.1"/>
    </source>
</evidence>
<proteinExistence type="predicted"/>
<dbReference type="OrthoDB" id="9809785at2"/>
<name>V2U7R9_9GAMM</name>
<keyword evidence="3" id="KW-1185">Reference proteome</keyword>
<reference evidence="2 3" key="1">
    <citation type="submission" date="2013-10" db="EMBL/GenBank/DDBJ databases">
        <title>The Genome Sequence of Acinetobacter brisouii CIP 110357.</title>
        <authorList>
            <consortium name="The Broad Institute Genomics Platform"/>
            <consortium name="The Broad Institute Genome Sequencing Center for Infectious Disease"/>
            <person name="Cerqueira G."/>
            <person name="Feldgarden M."/>
            <person name="Courvalin P."/>
            <person name="Grillot-Courvalin C."/>
            <person name="Clermont D."/>
            <person name="Rocha E."/>
            <person name="Yoon E.-J."/>
            <person name="Nemec A."/>
            <person name="Young S.K."/>
            <person name="Zeng Q."/>
            <person name="Gargeya S."/>
            <person name="Fitzgerald M."/>
            <person name="Abouelleil A."/>
            <person name="Alvarado L."/>
            <person name="Berlin A.M."/>
            <person name="Chapman S.B."/>
            <person name="Gainer-Dewar J."/>
            <person name="Goldberg J."/>
            <person name="Gnerre S."/>
            <person name="Griggs A."/>
            <person name="Gujja S."/>
            <person name="Hansen M."/>
            <person name="Howarth C."/>
            <person name="Imamovic A."/>
            <person name="Ireland A."/>
            <person name="Larimer J."/>
            <person name="McCowan C."/>
            <person name="Murphy C."/>
            <person name="Pearson M."/>
            <person name="Poon T.W."/>
            <person name="Priest M."/>
            <person name="Roberts A."/>
            <person name="Saif S."/>
            <person name="Shea T."/>
            <person name="Sykes S."/>
            <person name="Wortman J."/>
            <person name="Nusbaum C."/>
            <person name="Birren B."/>
        </authorList>
    </citation>
    <scope>NUCLEOTIDE SEQUENCE [LARGE SCALE GENOMIC DNA]</scope>
    <source>
        <strain evidence="2 3">CIP 110357</strain>
    </source>
</reference>
<evidence type="ECO:0000256" key="1">
    <source>
        <dbReference type="SAM" id="Phobius"/>
    </source>
</evidence>
<dbReference type="EMBL" id="AYEU01000007">
    <property type="protein sequence ID" value="ESK50338.1"/>
    <property type="molecule type" value="Genomic_DNA"/>
</dbReference>
<dbReference type="RefSeq" id="WP_004902412.1">
    <property type="nucleotide sequence ID" value="NZ_BBTI01000006.1"/>
</dbReference>
<dbReference type="HOGENOM" id="CLU_2646270_0_0_6"/>
<gene>
    <name evidence="2" type="ORF">P255_02314</name>
</gene>
<feature type="transmembrane region" description="Helical" evidence="1">
    <location>
        <begin position="33"/>
        <end position="56"/>
    </location>
</feature>
<sequence length="76" mass="8113">MPISSKLKIFATMVIMTGSVCLGGEMAQMQLQLPAAIAGVFQGLLLMFLLAANAFIGNKYRFLKKKTKAAAFATQG</sequence>
<accession>V2U7R9</accession>
<dbReference type="Proteomes" id="UP000018418">
    <property type="component" value="Unassembled WGS sequence"/>
</dbReference>
<comment type="caution">
    <text evidence="2">The sequence shown here is derived from an EMBL/GenBank/DDBJ whole genome shotgun (WGS) entry which is preliminary data.</text>
</comment>
<feature type="transmembrane region" description="Helical" evidence="1">
    <location>
        <begin position="7"/>
        <end position="27"/>
    </location>
</feature>